<keyword evidence="17" id="KW-0511">Multifunctional enzyme</keyword>
<evidence type="ECO:0000256" key="16">
    <source>
        <dbReference type="ARBA" id="ARBA00023251"/>
    </source>
</evidence>
<feature type="region of interest" description="Disordered" evidence="22">
    <location>
        <begin position="639"/>
        <end position="663"/>
    </location>
</feature>
<dbReference type="InterPro" id="IPR006195">
    <property type="entry name" value="aa-tRNA-synth_II"/>
</dbReference>
<dbReference type="HAMAP" id="MF_00252">
    <property type="entry name" value="Lys_tRNA_synth_class2"/>
    <property type="match status" value="1"/>
</dbReference>
<comment type="catalytic activity">
    <reaction evidence="20 21">
        <text>tRNA(Lys) + L-lysine + ATP = L-lysyl-tRNA(Lys) + AMP + diphosphate</text>
        <dbReference type="Rhea" id="RHEA:20792"/>
        <dbReference type="Rhea" id="RHEA-COMP:9696"/>
        <dbReference type="Rhea" id="RHEA-COMP:9697"/>
        <dbReference type="ChEBI" id="CHEBI:30616"/>
        <dbReference type="ChEBI" id="CHEBI:32551"/>
        <dbReference type="ChEBI" id="CHEBI:33019"/>
        <dbReference type="ChEBI" id="CHEBI:78442"/>
        <dbReference type="ChEBI" id="CHEBI:78529"/>
        <dbReference type="ChEBI" id="CHEBI:456215"/>
        <dbReference type="EC" id="6.1.1.6"/>
    </reaction>
</comment>
<dbReference type="PRINTS" id="PR00982">
    <property type="entry name" value="TRNASYNTHLYS"/>
</dbReference>
<keyword evidence="14 23" id="KW-0472">Membrane</keyword>
<dbReference type="Pfam" id="PF16995">
    <property type="entry name" value="tRNA-synt_2_TM"/>
    <property type="match status" value="1"/>
</dbReference>
<dbReference type="InterPro" id="IPR045864">
    <property type="entry name" value="aa-tRNA-synth_II/BPL/LPL"/>
</dbReference>
<feature type="transmembrane region" description="Helical" evidence="23">
    <location>
        <begin position="79"/>
        <end position="100"/>
    </location>
</feature>
<evidence type="ECO:0000256" key="23">
    <source>
        <dbReference type="SAM" id="Phobius"/>
    </source>
</evidence>
<dbReference type="InterPro" id="IPR024320">
    <property type="entry name" value="LPG_synthase_C"/>
</dbReference>
<dbReference type="Gene3D" id="2.40.50.140">
    <property type="entry name" value="Nucleic acid-binding proteins"/>
    <property type="match status" value="1"/>
</dbReference>
<comment type="similarity">
    <text evidence="2">In the N-terminal section; belongs to the LPG synthetase family.</text>
</comment>
<feature type="region of interest" description="Disordered" evidence="22">
    <location>
        <begin position="1"/>
        <end position="25"/>
    </location>
</feature>
<dbReference type="GO" id="GO:0005886">
    <property type="term" value="C:plasma membrane"/>
    <property type="evidence" value="ECO:0007669"/>
    <property type="project" value="UniProtKB-SubCell"/>
</dbReference>
<feature type="binding site" evidence="21">
    <location>
        <position position="1014"/>
    </location>
    <ligand>
        <name>Mg(2+)</name>
        <dbReference type="ChEBI" id="CHEBI:18420"/>
        <label>1</label>
    </ligand>
</feature>
<dbReference type="SUPFAM" id="SSF50249">
    <property type="entry name" value="Nucleic acid-binding proteins"/>
    <property type="match status" value="1"/>
</dbReference>
<keyword evidence="13" id="KW-0443">Lipid metabolism</keyword>
<evidence type="ECO:0000256" key="17">
    <source>
        <dbReference type="ARBA" id="ARBA00023268"/>
    </source>
</evidence>
<dbReference type="AlphaFoldDB" id="E5XQK4"/>
<accession>E5XQK4</accession>
<feature type="binding site" evidence="21">
    <location>
        <position position="1007"/>
    </location>
    <ligand>
        <name>Mg(2+)</name>
        <dbReference type="ChEBI" id="CHEBI:18420"/>
        <label>1</label>
    </ligand>
</feature>
<proteinExistence type="inferred from homology"/>
<evidence type="ECO:0000256" key="4">
    <source>
        <dbReference type="ARBA" id="ARBA00022475"/>
    </source>
</evidence>
<dbReference type="CDD" id="cd04322">
    <property type="entry name" value="LysRS_N"/>
    <property type="match status" value="1"/>
</dbReference>
<evidence type="ECO:0000256" key="6">
    <source>
        <dbReference type="ARBA" id="ARBA00022679"/>
    </source>
</evidence>
<dbReference type="STRING" id="679197.HMPREF9336_01767"/>
<evidence type="ECO:0000256" key="1">
    <source>
        <dbReference type="ARBA" id="ARBA00004651"/>
    </source>
</evidence>
<feature type="binding site" evidence="21">
    <location>
        <position position="1014"/>
    </location>
    <ligand>
        <name>Mg(2+)</name>
        <dbReference type="ChEBI" id="CHEBI:18420"/>
        <label>2</label>
    </ligand>
</feature>
<protein>
    <recommendedName>
        <fullName evidence="21">Lysine--tRNA ligase</fullName>
        <ecNumber evidence="21">6.1.1.6</ecNumber>
    </recommendedName>
    <alternativeName>
        <fullName evidence="21">Lysyl-tRNA synthetase</fullName>
        <shortName evidence="21">LysRS</shortName>
    </alternativeName>
</protein>
<evidence type="ECO:0000256" key="3">
    <source>
        <dbReference type="ARBA" id="ARBA00009968"/>
    </source>
</evidence>
<evidence type="ECO:0000256" key="8">
    <source>
        <dbReference type="ARBA" id="ARBA00022723"/>
    </source>
</evidence>
<keyword evidence="11 21" id="KW-0460">Magnesium</keyword>
<evidence type="ECO:0000256" key="13">
    <source>
        <dbReference type="ARBA" id="ARBA00023098"/>
    </source>
</evidence>
<evidence type="ECO:0000256" key="14">
    <source>
        <dbReference type="ARBA" id="ARBA00023136"/>
    </source>
</evidence>
<feature type="transmembrane region" description="Helical" evidence="23">
    <location>
        <begin position="41"/>
        <end position="59"/>
    </location>
</feature>
<dbReference type="InterPro" id="IPR004365">
    <property type="entry name" value="NA-bd_OB_tRNA"/>
</dbReference>
<dbReference type="GO" id="GO:0050071">
    <property type="term" value="F:phosphatidylglycerol lysyltransferase activity"/>
    <property type="evidence" value="ECO:0007669"/>
    <property type="project" value="UniProtKB-EC"/>
</dbReference>
<feature type="transmembrane region" description="Helical" evidence="23">
    <location>
        <begin position="107"/>
        <end position="127"/>
    </location>
</feature>
<keyword evidence="21" id="KW-0963">Cytoplasm</keyword>
<dbReference type="SUPFAM" id="SSF55681">
    <property type="entry name" value="Class II aaRS and biotin synthetases"/>
    <property type="match status" value="1"/>
</dbReference>
<evidence type="ECO:0000256" key="2">
    <source>
        <dbReference type="ARBA" id="ARBA00005270"/>
    </source>
</evidence>
<dbReference type="GO" id="GO:0005524">
    <property type="term" value="F:ATP binding"/>
    <property type="evidence" value="ECO:0007669"/>
    <property type="project" value="UniProtKB-UniRule"/>
</dbReference>
<comment type="cofactor">
    <cofactor evidence="21">
        <name>Mg(2+)</name>
        <dbReference type="ChEBI" id="CHEBI:18420"/>
    </cofactor>
    <text evidence="21">Binds 3 Mg(2+) ions per subunit.</text>
</comment>
<gene>
    <name evidence="21" type="primary">lysS</name>
    <name evidence="25" type="ORF">HMPREF9336_01767</name>
</gene>
<sequence length="1095" mass="120436">MTMATGVAEERKTKQEPGNGLRPPRFAVEAKRGKKGPLHQVPHRAGLVIGALSIFSFLLSVSVHLRHLGEPLREYLDRYFFAVPDTSFAWAFVLGLLAAALSERKRLAWVVLLGSLAIYAAYNVAQLADGDRFWPIVGLATHIAAITLLIAAHREFSTKVRRVAPLRALITLFVGLLVATGFGWALVEAFHHTLPANERLPYTLNRVVIFAAFERRDFSGYTFGFVNTLLGLFGAMALIAAVMVLFRSQRLAAALTVEEESAIRGLLAAYGEDDSLGYFATRRDKAAVFAPNGKAALTYRVEVGVCLASGDPIGDERSWAGAIGAWLTTCESYGWTPAVMGASERGARAYREAGLSALQLGDEAILDPRGFSLDGPARKVARQAVTRAKRAGLTVRFRRHSQLSEEELAATVRRADEWRIGAERGFSMALGRLGDGTDGDCLLVEAVGPDGEVVGLLSLVPWGRSGVSLDVMRRDPKSPNGVMDLMICELAMRSRQLGIAKISLNFAVFRNAFEEGSRLGAGPVIRWWRGVLLFFSRWTQLEAMYRFNHRFGPEWVPRYVCFEEARVVPRVAMASGIAEGFLVVPKFGGKSEPTGQHPITAAALLTPAEAPSDDKRNEPRLPQQVRVRIGKLERLQAQGVNPYPESEAPTSTVRDALEAGRSRSGRQVRVSGRVLRERDHGGVVFVDLSDSSGVAQVILEERELSPGSLAAFRKEIDLGDLISVDAAPGASRTGTASLLATGWRLDGKCLRPLPDKRRGLTDPEAKVRLRHVELMTNPQARRALSVRGSVLRALREQLWGEGFLEVETPVLQRVHGGANAEPFRTHINAYDMPLYLRIAPELYLKRLLVGGMERVFEIGRVFRNEGVDGTHNPEFTLLEAYQAHSDYRGMRDLTEQMLRACARAVGNDGPLAAPGPWPMIPMLTAVSHALGDEVDENTAVPKLRQHLASRGFEFRPDWDAGQLLLELYERLVEHRTTTPTFYSDFPLSVSPLTKQHPDRPAITQRWDLVIGGMEVATAYSELNDPVEQRRRLQAQSAAAAGGDPEAMELDEDFLEALEYAMPPTGGLGVGVDRIVMLLTERNIRETLAFPLVKPK</sequence>
<dbReference type="GO" id="GO:0006629">
    <property type="term" value="P:lipid metabolic process"/>
    <property type="evidence" value="ECO:0007669"/>
    <property type="project" value="UniProtKB-KW"/>
</dbReference>
<evidence type="ECO:0000256" key="7">
    <source>
        <dbReference type="ARBA" id="ARBA00022692"/>
    </source>
</evidence>
<dbReference type="InterPro" id="IPR012340">
    <property type="entry name" value="NA-bd_OB-fold"/>
</dbReference>
<dbReference type="InterPro" id="IPR004364">
    <property type="entry name" value="Aa-tRNA-synt_II"/>
</dbReference>
<dbReference type="NCBIfam" id="NF001756">
    <property type="entry name" value="PRK00484.1"/>
    <property type="match status" value="1"/>
</dbReference>
<dbReference type="Pfam" id="PF09924">
    <property type="entry name" value="LPG_synthase_C"/>
    <property type="match status" value="1"/>
</dbReference>
<evidence type="ECO:0000256" key="18">
    <source>
        <dbReference type="ARBA" id="ARBA00024681"/>
    </source>
</evidence>
<reference evidence="25 26" key="1">
    <citation type="journal article" date="2011" name="Stand. Genomic Sci.">
        <title>High quality draft genome sequence of Segniliparus rugosus CDC 945(T)= (ATCC BAA-974(T)).</title>
        <authorList>
            <person name="Earl A.M."/>
            <person name="Desjardins C.A."/>
            <person name="Fitzgerald M.G."/>
            <person name="Arachchi H.M."/>
            <person name="Zeng Q."/>
            <person name="Mehta T."/>
            <person name="Griggs A."/>
            <person name="Birren B.W."/>
            <person name="Toney N.C."/>
            <person name="Carr J."/>
            <person name="Posey J."/>
            <person name="Butler W.R."/>
        </authorList>
    </citation>
    <scope>NUCLEOTIDE SEQUENCE [LARGE SCALE GENOMIC DNA]</scope>
    <source>
        <strain evidence="26">ATCC BAA-974 / DSM 45345 / CCUG 50838 / CIP 108380 / JCM 13579 / CDC 945</strain>
    </source>
</reference>
<dbReference type="InterPro" id="IPR018149">
    <property type="entry name" value="Lys-tRNA-synth_II_C"/>
</dbReference>
<dbReference type="GO" id="GO:0005829">
    <property type="term" value="C:cytosol"/>
    <property type="evidence" value="ECO:0007669"/>
    <property type="project" value="TreeGrafter"/>
</dbReference>
<dbReference type="Pfam" id="PF00152">
    <property type="entry name" value="tRNA-synt_2"/>
    <property type="match status" value="1"/>
</dbReference>
<comment type="similarity">
    <text evidence="3">In the C-terminal section; belongs to the class-II aminoacyl-tRNA synthetase family.</text>
</comment>
<keyword evidence="6" id="KW-0808">Transferase</keyword>
<evidence type="ECO:0000256" key="22">
    <source>
        <dbReference type="SAM" id="MobiDB-lite"/>
    </source>
</evidence>
<feature type="transmembrane region" description="Helical" evidence="23">
    <location>
        <begin position="223"/>
        <end position="246"/>
    </location>
</feature>
<comment type="caution">
    <text evidence="25">The sequence shown here is derived from an EMBL/GenBank/DDBJ whole genome shotgun (WGS) entry which is preliminary data.</text>
</comment>
<dbReference type="eggNOG" id="COG2898">
    <property type="taxonomic scope" value="Bacteria"/>
</dbReference>
<dbReference type="EMBL" id="ACZI02000002">
    <property type="protein sequence ID" value="EFV13378.2"/>
    <property type="molecule type" value="Genomic_DNA"/>
</dbReference>
<evidence type="ECO:0000256" key="12">
    <source>
        <dbReference type="ARBA" id="ARBA00022989"/>
    </source>
</evidence>
<keyword evidence="5 21" id="KW-0436">Ligase</keyword>
<evidence type="ECO:0000313" key="25">
    <source>
        <dbReference type="EMBL" id="EFV13378.2"/>
    </source>
</evidence>
<comment type="similarity">
    <text evidence="21">Belongs to the class-II aminoacyl-tRNA synthetase family.</text>
</comment>
<dbReference type="Proteomes" id="UP000004816">
    <property type="component" value="Unassembled WGS sequence"/>
</dbReference>
<keyword evidence="16" id="KW-0046">Antibiotic resistance</keyword>
<dbReference type="NCBIfam" id="NF002821">
    <property type="entry name" value="PRK02983.1"/>
    <property type="match status" value="1"/>
</dbReference>
<evidence type="ECO:0000256" key="5">
    <source>
        <dbReference type="ARBA" id="ARBA00022598"/>
    </source>
</evidence>
<feature type="transmembrane region" description="Helical" evidence="23">
    <location>
        <begin position="133"/>
        <end position="152"/>
    </location>
</feature>
<keyword evidence="15 21" id="KW-0030">Aminoacyl-tRNA synthetase</keyword>
<comment type="catalytic activity">
    <reaction evidence="19">
        <text>L-lysyl-tRNA(Lys) + a 1,2-diacyl-sn-glycero-3-phospho-(1'-sn-glycerol) = a 1,2-diacyl-sn-glycero-3-phospho-1'-(3'-O-L-lysyl)-sn-glycerol + tRNA(Lys)</text>
        <dbReference type="Rhea" id="RHEA:10668"/>
        <dbReference type="Rhea" id="RHEA-COMP:9696"/>
        <dbReference type="Rhea" id="RHEA-COMP:9697"/>
        <dbReference type="ChEBI" id="CHEBI:64716"/>
        <dbReference type="ChEBI" id="CHEBI:75792"/>
        <dbReference type="ChEBI" id="CHEBI:78442"/>
        <dbReference type="ChEBI" id="CHEBI:78529"/>
        <dbReference type="EC" id="2.3.2.3"/>
    </reaction>
</comment>
<evidence type="ECO:0000256" key="20">
    <source>
        <dbReference type="ARBA" id="ARBA00048573"/>
    </source>
</evidence>
<keyword evidence="12 23" id="KW-1133">Transmembrane helix</keyword>
<dbReference type="PANTHER" id="PTHR42918">
    <property type="entry name" value="LYSYL-TRNA SYNTHETASE"/>
    <property type="match status" value="1"/>
</dbReference>
<keyword evidence="9 21" id="KW-0547">Nucleotide-binding</keyword>
<dbReference type="PROSITE" id="PS50862">
    <property type="entry name" value="AA_TRNA_LIGASE_II"/>
    <property type="match status" value="1"/>
</dbReference>
<dbReference type="GO" id="GO:0006430">
    <property type="term" value="P:lysyl-tRNA aminoacylation"/>
    <property type="evidence" value="ECO:0007669"/>
    <property type="project" value="UniProtKB-UniRule"/>
</dbReference>
<dbReference type="HOGENOM" id="CLU_008255_2_0_11"/>
<dbReference type="NCBIfam" id="TIGR00499">
    <property type="entry name" value="lysS_bact"/>
    <property type="match status" value="1"/>
</dbReference>
<dbReference type="InterPro" id="IPR031553">
    <property type="entry name" value="tRNA-synt_2_TM"/>
</dbReference>
<dbReference type="EC" id="6.1.1.6" evidence="21"/>
<evidence type="ECO:0000256" key="9">
    <source>
        <dbReference type="ARBA" id="ARBA00022741"/>
    </source>
</evidence>
<feature type="domain" description="Aminoacyl-transfer RNA synthetases class-II family profile" evidence="24">
    <location>
        <begin position="784"/>
        <end position="1094"/>
    </location>
</feature>
<keyword evidence="7 23" id="KW-0812">Transmembrane</keyword>
<evidence type="ECO:0000256" key="11">
    <source>
        <dbReference type="ARBA" id="ARBA00022842"/>
    </source>
</evidence>
<dbReference type="Pfam" id="PF01336">
    <property type="entry name" value="tRNA_anti-codon"/>
    <property type="match status" value="1"/>
</dbReference>
<keyword evidence="10 21" id="KW-0067">ATP-binding</keyword>
<evidence type="ECO:0000256" key="15">
    <source>
        <dbReference type="ARBA" id="ARBA00023146"/>
    </source>
</evidence>
<dbReference type="GO" id="GO:0046677">
    <property type="term" value="P:response to antibiotic"/>
    <property type="evidence" value="ECO:0007669"/>
    <property type="project" value="UniProtKB-KW"/>
</dbReference>
<keyword evidence="8 21" id="KW-0479">Metal-binding</keyword>
<keyword evidence="26" id="KW-1185">Reference proteome</keyword>
<dbReference type="GO" id="GO:0004824">
    <property type="term" value="F:lysine-tRNA ligase activity"/>
    <property type="evidence" value="ECO:0007669"/>
    <property type="project" value="UniProtKB-UniRule"/>
</dbReference>
<dbReference type="InterPro" id="IPR044136">
    <property type="entry name" value="Lys-tRNA-ligase_II_N"/>
</dbReference>
<comment type="function">
    <text evidence="18">Catalyzes the production of L-lysyl-tRNA(Lys)transfer and the transfer of a lysyl group from L-lysyl-tRNA(Lys) to membrane-bound phosphatidylglycerol (PG), which produces lysylphosphatidylglycerol (LPG), one of the components of the bacterial membrane with a positive net charge. LPG synthesis contributes to the resistance to cationic antimicrobial peptides (CAMPs) and likely protects M.tuberculosis against the CAMPs produced by competiting microorganisms (bacteriocins). In fact, the modification of anionic phosphatidylglycerol with positively charged L-lysine results in repulsion of the peptides.</text>
</comment>
<comment type="subcellular location">
    <subcellularLocation>
        <location evidence="1">Cell membrane</location>
        <topology evidence="1">Multi-pass membrane protein</topology>
    </subcellularLocation>
    <subcellularLocation>
        <location evidence="21">Cytoplasm</location>
    </subcellularLocation>
</comment>
<keyword evidence="4" id="KW-1003">Cell membrane</keyword>
<dbReference type="PANTHER" id="PTHR42918:SF15">
    <property type="entry name" value="LYSINE--TRNA LIGASE, CHLOROPLASTIC_MITOCHONDRIAL"/>
    <property type="match status" value="1"/>
</dbReference>
<comment type="subunit">
    <text evidence="21">Homodimer.</text>
</comment>
<dbReference type="InterPro" id="IPR002313">
    <property type="entry name" value="Lys-tRNA-ligase_II"/>
</dbReference>
<evidence type="ECO:0000259" key="24">
    <source>
        <dbReference type="PROSITE" id="PS50862"/>
    </source>
</evidence>
<evidence type="ECO:0000256" key="19">
    <source>
        <dbReference type="ARBA" id="ARBA00047540"/>
    </source>
</evidence>
<dbReference type="GO" id="GO:0000049">
    <property type="term" value="F:tRNA binding"/>
    <property type="evidence" value="ECO:0007669"/>
    <property type="project" value="TreeGrafter"/>
</dbReference>
<dbReference type="Gene3D" id="3.30.930.10">
    <property type="entry name" value="Bira Bifunctional Protein, Domain 2"/>
    <property type="match status" value="1"/>
</dbReference>
<evidence type="ECO:0000313" key="26">
    <source>
        <dbReference type="Proteomes" id="UP000004816"/>
    </source>
</evidence>
<organism evidence="25 26">
    <name type="scientific">Segniliparus rugosus (strain ATCC BAA-974 / DSM 45345 / CCUG 50838 / CIP 108380 / JCM 13579 / CDC 945)</name>
    <dbReference type="NCBI Taxonomy" id="679197"/>
    <lineage>
        <taxon>Bacteria</taxon>
        <taxon>Bacillati</taxon>
        <taxon>Actinomycetota</taxon>
        <taxon>Actinomycetes</taxon>
        <taxon>Mycobacteriales</taxon>
        <taxon>Segniliparaceae</taxon>
        <taxon>Segniliparus</taxon>
    </lineage>
</organism>
<name>E5XQK4_SEGRC</name>
<keyword evidence="21" id="KW-0648">Protein biosynthesis</keyword>
<dbReference type="GO" id="GO:0000287">
    <property type="term" value="F:magnesium ion binding"/>
    <property type="evidence" value="ECO:0007669"/>
    <property type="project" value="UniProtKB-UniRule"/>
</dbReference>
<evidence type="ECO:0000256" key="10">
    <source>
        <dbReference type="ARBA" id="ARBA00022840"/>
    </source>
</evidence>
<evidence type="ECO:0000256" key="21">
    <source>
        <dbReference type="HAMAP-Rule" id="MF_00252"/>
    </source>
</evidence>
<dbReference type="eggNOG" id="COG1190">
    <property type="taxonomic scope" value="Bacteria"/>
</dbReference>